<keyword evidence="2" id="KW-1185">Reference proteome</keyword>
<dbReference type="RefSeq" id="WP_171266458.1">
    <property type="nucleotide sequence ID" value="NZ_CP039543.1"/>
</dbReference>
<reference evidence="1 2" key="1">
    <citation type="submission" date="2019-04" db="EMBL/GenBank/DDBJ databases">
        <title>Isolation and culture of sulfate reducing bacteria from the cold seep of the South China Sea.</title>
        <authorList>
            <person name="Sun C."/>
            <person name="Liu R."/>
        </authorList>
    </citation>
    <scope>NUCLEOTIDE SEQUENCE [LARGE SCALE GENOMIC DNA]</scope>
    <source>
        <strain evidence="1 2">CS1</strain>
    </source>
</reference>
<protein>
    <submittedName>
        <fullName evidence="1">YkgJ family cysteine cluster protein</fullName>
    </submittedName>
</protein>
<evidence type="ECO:0000313" key="1">
    <source>
        <dbReference type="EMBL" id="QJT07832.1"/>
    </source>
</evidence>
<gene>
    <name evidence="1" type="ORF">E8L03_02315</name>
</gene>
<dbReference type="PANTHER" id="PTHR35866:SF1">
    <property type="entry name" value="YKGJ FAMILY CYSTEINE CLUSTER PROTEIN"/>
    <property type="match status" value="1"/>
</dbReference>
<dbReference type="EMBL" id="CP039543">
    <property type="protein sequence ID" value="QJT07832.1"/>
    <property type="molecule type" value="Genomic_DNA"/>
</dbReference>
<organism evidence="1 2">
    <name type="scientific">Oceanidesulfovibrio marinus</name>
    <dbReference type="NCBI Taxonomy" id="370038"/>
    <lineage>
        <taxon>Bacteria</taxon>
        <taxon>Pseudomonadati</taxon>
        <taxon>Thermodesulfobacteriota</taxon>
        <taxon>Desulfovibrionia</taxon>
        <taxon>Desulfovibrionales</taxon>
        <taxon>Desulfovibrionaceae</taxon>
        <taxon>Oceanidesulfovibrio</taxon>
    </lineage>
</organism>
<name>A0ABX6NB65_9BACT</name>
<dbReference type="PANTHER" id="PTHR35866">
    <property type="entry name" value="PUTATIVE-RELATED"/>
    <property type="match status" value="1"/>
</dbReference>
<dbReference type="Pfam" id="PF03692">
    <property type="entry name" value="CxxCxxCC"/>
    <property type="match status" value="1"/>
</dbReference>
<dbReference type="Proteomes" id="UP000503251">
    <property type="component" value="Chromosome"/>
</dbReference>
<evidence type="ECO:0000313" key="2">
    <source>
        <dbReference type="Proteomes" id="UP000503251"/>
    </source>
</evidence>
<accession>A0ABX6NB65</accession>
<sequence length="155" mass="16588">MSLEVFACAMCGQCCEGEGGIVLSRKDAARLAEHFGMAVEEFLAQYAMVQGGKHHLASNGQGACVFYEKDRGCAVHPARPDVCRAWPFFRGNLVDAGSLAMAKEDCKGIRRDVTFAEFRSSGVAYLREKGLVSSDPDAGNALNLDFSEADGADKG</sequence>
<proteinExistence type="predicted"/>
<dbReference type="InterPro" id="IPR005358">
    <property type="entry name" value="Puta_zinc/iron-chelating_dom"/>
</dbReference>